<evidence type="ECO:0000313" key="3">
    <source>
        <dbReference type="Proteomes" id="UP001145072"/>
    </source>
</evidence>
<proteinExistence type="predicted"/>
<evidence type="ECO:0000256" key="1">
    <source>
        <dbReference type="SAM" id="Phobius"/>
    </source>
</evidence>
<organism evidence="2 3">
    <name type="scientific">Aquibacillus koreensis</name>
    <dbReference type="NCBI Taxonomy" id="279446"/>
    <lineage>
        <taxon>Bacteria</taxon>
        <taxon>Bacillati</taxon>
        <taxon>Bacillota</taxon>
        <taxon>Bacilli</taxon>
        <taxon>Bacillales</taxon>
        <taxon>Bacillaceae</taxon>
        <taxon>Aquibacillus</taxon>
    </lineage>
</organism>
<gene>
    <name evidence="2" type="ORF">NC661_12190</name>
</gene>
<feature type="transmembrane region" description="Helical" evidence="1">
    <location>
        <begin position="30"/>
        <end position="52"/>
    </location>
</feature>
<sequence length="107" mass="12942">MLEAKDSISKEVSLLEEKAFHQIIQEKHRFIIWTTIGFLIIYLLLPLFITYFQYELSLILGNFYLVFVWVYAFSLFLITWLLGWIYWKRANKTDDSIKNLINRKKES</sequence>
<dbReference type="PANTHER" id="PTHR38441">
    <property type="entry name" value="INTEGRAL MEMBRANE PROTEIN-RELATED"/>
    <property type="match status" value="1"/>
</dbReference>
<keyword evidence="1" id="KW-0812">Transmembrane</keyword>
<keyword evidence="3" id="KW-1185">Reference proteome</keyword>
<keyword evidence="1" id="KW-1133">Transmembrane helix</keyword>
<dbReference type="InterPro" id="IPR007436">
    <property type="entry name" value="DUF485"/>
</dbReference>
<keyword evidence="1" id="KW-0472">Membrane</keyword>
<dbReference type="EMBL" id="JAMQJZ010000009">
    <property type="protein sequence ID" value="MDC3421129.1"/>
    <property type="molecule type" value="Genomic_DNA"/>
</dbReference>
<dbReference type="PANTHER" id="PTHR38441:SF1">
    <property type="entry name" value="MEMBRANE PROTEIN"/>
    <property type="match status" value="1"/>
</dbReference>
<dbReference type="Pfam" id="PF04341">
    <property type="entry name" value="DUF485"/>
    <property type="match status" value="1"/>
</dbReference>
<accession>A0A9X3WPS3</accession>
<dbReference type="RefSeq" id="WP_259871807.1">
    <property type="nucleotide sequence ID" value="NZ_JAMQJZ010000009.1"/>
</dbReference>
<evidence type="ECO:0000313" key="2">
    <source>
        <dbReference type="EMBL" id="MDC3421129.1"/>
    </source>
</evidence>
<comment type="caution">
    <text evidence="2">The sequence shown here is derived from an EMBL/GenBank/DDBJ whole genome shotgun (WGS) entry which is preliminary data.</text>
</comment>
<dbReference type="Proteomes" id="UP001145072">
    <property type="component" value="Unassembled WGS sequence"/>
</dbReference>
<reference evidence="2" key="1">
    <citation type="submission" date="2022-06" db="EMBL/GenBank/DDBJ databases">
        <title>Aquibacillus sp. a new bacterium isolated from soil saline samples.</title>
        <authorList>
            <person name="Galisteo C."/>
            <person name="De La Haba R."/>
            <person name="Sanchez-Porro C."/>
            <person name="Ventosa A."/>
        </authorList>
    </citation>
    <scope>NUCLEOTIDE SEQUENCE</scope>
    <source>
        <strain evidence="2">JCM 12387</strain>
    </source>
</reference>
<protein>
    <submittedName>
        <fullName evidence="2">DUF485 domain-containing protein</fullName>
    </submittedName>
</protein>
<dbReference type="AlphaFoldDB" id="A0A9X3WPS3"/>
<name>A0A9X3WPS3_9BACI</name>
<feature type="transmembrane region" description="Helical" evidence="1">
    <location>
        <begin position="64"/>
        <end position="87"/>
    </location>
</feature>